<dbReference type="InterPro" id="IPR003604">
    <property type="entry name" value="Matrin/U1-like-C_Znf_C2H2"/>
</dbReference>
<reference evidence="9 10" key="1">
    <citation type="journal article" date="2014" name="PLoS ONE">
        <title>Global Analysis of Gene Expression Profiles in Physic Nut (Jatropha curcas L.) Seedlings Exposed to Salt Stress.</title>
        <authorList>
            <person name="Zhang L."/>
            <person name="Zhang C."/>
            <person name="Wu P."/>
            <person name="Chen Y."/>
            <person name="Li M."/>
            <person name="Jiang H."/>
            <person name="Wu G."/>
        </authorList>
    </citation>
    <scope>NUCLEOTIDE SEQUENCE [LARGE SCALE GENOMIC DNA]</scope>
    <source>
        <strain evidence="10">cv. GZQX0401</strain>
        <tissue evidence="9">Young leaves</tissue>
    </source>
</reference>
<evidence type="ECO:0000256" key="2">
    <source>
        <dbReference type="ARBA" id="ARBA00022723"/>
    </source>
</evidence>
<organism evidence="9 10">
    <name type="scientific">Jatropha curcas</name>
    <name type="common">Barbados nut</name>
    <dbReference type="NCBI Taxonomy" id="180498"/>
    <lineage>
        <taxon>Eukaryota</taxon>
        <taxon>Viridiplantae</taxon>
        <taxon>Streptophyta</taxon>
        <taxon>Embryophyta</taxon>
        <taxon>Tracheophyta</taxon>
        <taxon>Spermatophyta</taxon>
        <taxon>Magnoliopsida</taxon>
        <taxon>eudicotyledons</taxon>
        <taxon>Gunneridae</taxon>
        <taxon>Pentapetalae</taxon>
        <taxon>rosids</taxon>
        <taxon>fabids</taxon>
        <taxon>Malpighiales</taxon>
        <taxon>Euphorbiaceae</taxon>
        <taxon>Crotonoideae</taxon>
        <taxon>Jatropheae</taxon>
        <taxon>Jatropha</taxon>
    </lineage>
</organism>
<dbReference type="SMART" id="SM00451">
    <property type="entry name" value="ZnF_U1"/>
    <property type="match status" value="2"/>
</dbReference>
<keyword evidence="6" id="KW-0539">Nucleus</keyword>
<keyword evidence="5" id="KW-0862">Zinc</keyword>
<dbReference type="PANTHER" id="PTHR46144:SF6">
    <property type="entry name" value="C2H2-TYPE DOMAIN-CONTAINING PROTEIN"/>
    <property type="match status" value="1"/>
</dbReference>
<accession>A0A067K622</accession>
<dbReference type="Proteomes" id="UP000027138">
    <property type="component" value="Unassembled WGS sequence"/>
</dbReference>
<feature type="domain" description="U1-type" evidence="8">
    <location>
        <begin position="248"/>
        <end position="282"/>
    </location>
</feature>
<evidence type="ECO:0000313" key="9">
    <source>
        <dbReference type="EMBL" id="KDP27219.1"/>
    </source>
</evidence>
<evidence type="ECO:0000256" key="3">
    <source>
        <dbReference type="ARBA" id="ARBA00022737"/>
    </source>
</evidence>
<dbReference type="GO" id="GO:0005634">
    <property type="term" value="C:nucleus"/>
    <property type="evidence" value="ECO:0007669"/>
    <property type="project" value="UniProtKB-SubCell"/>
</dbReference>
<dbReference type="PANTHER" id="PTHR46144">
    <property type="entry name" value="ZINC FINGER PROTEIN 385B-LIKE"/>
    <property type="match status" value="1"/>
</dbReference>
<dbReference type="InterPro" id="IPR051868">
    <property type="entry name" value="ZN346_ZMAT4"/>
</dbReference>
<dbReference type="EMBL" id="KK914862">
    <property type="protein sequence ID" value="KDP27219.1"/>
    <property type="molecule type" value="Genomic_DNA"/>
</dbReference>
<sequence length="290" mass="31530">MNPIPNPNSNPPLIDSYFSYFSQNPNPQFPLQQLPHGYIDPSAAATTALAPPGVDAYPTLTTLPQAQASTLVQPGSTSYYLDQNFQNWVAKEAVRQYGSDPAGYGGAASATIPQDGTQQLAIALPGSAEWANWVAQLQANGTWKRREKKTKVVQSAYCEVCQVDCNSKEVLDRHKLGKKHKKNLEKLQEAAAGPANSSVPVNPFIGPQKEPDNVKTSNVQKGKKKVARPAEDLETKRRKIVQGGAAVEAIRICAICNVVCNSENVYNFHLSGRKHAIMLKKHGIRMVAAT</sequence>
<dbReference type="Pfam" id="PF12874">
    <property type="entry name" value="zf-met"/>
    <property type="match status" value="2"/>
</dbReference>
<keyword evidence="2" id="KW-0479">Metal-binding</keyword>
<keyword evidence="3" id="KW-0677">Repeat</keyword>
<proteinExistence type="predicted"/>
<dbReference type="SUPFAM" id="SSF57667">
    <property type="entry name" value="beta-beta-alpha zinc fingers"/>
    <property type="match status" value="2"/>
</dbReference>
<comment type="subcellular location">
    <subcellularLocation>
        <location evidence="1">Nucleus</location>
    </subcellularLocation>
</comment>
<gene>
    <name evidence="9" type="ORF">JCGZ_19918</name>
</gene>
<evidence type="ECO:0000259" key="8">
    <source>
        <dbReference type="SMART" id="SM00451"/>
    </source>
</evidence>
<feature type="domain" description="U1-type" evidence="8">
    <location>
        <begin position="153"/>
        <end position="187"/>
    </location>
</feature>
<evidence type="ECO:0000313" key="10">
    <source>
        <dbReference type="Proteomes" id="UP000027138"/>
    </source>
</evidence>
<dbReference type="GO" id="GO:0008270">
    <property type="term" value="F:zinc ion binding"/>
    <property type="evidence" value="ECO:0007669"/>
    <property type="project" value="UniProtKB-KW"/>
</dbReference>
<feature type="region of interest" description="Disordered" evidence="7">
    <location>
        <begin position="205"/>
        <end position="231"/>
    </location>
</feature>
<dbReference type="Gene3D" id="3.30.160.60">
    <property type="entry name" value="Classic Zinc Finger"/>
    <property type="match status" value="2"/>
</dbReference>
<dbReference type="GO" id="GO:0003676">
    <property type="term" value="F:nucleic acid binding"/>
    <property type="evidence" value="ECO:0007669"/>
    <property type="project" value="InterPro"/>
</dbReference>
<name>A0A067K622_JATCU</name>
<evidence type="ECO:0000256" key="6">
    <source>
        <dbReference type="ARBA" id="ARBA00023242"/>
    </source>
</evidence>
<evidence type="ECO:0000256" key="4">
    <source>
        <dbReference type="ARBA" id="ARBA00022771"/>
    </source>
</evidence>
<keyword evidence="10" id="KW-1185">Reference proteome</keyword>
<dbReference type="InterPro" id="IPR013087">
    <property type="entry name" value="Znf_C2H2_type"/>
</dbReference>
<evidence type="ECO:0000256" key="7">
    <source>
        <dbReference type="SAM" id="MobiDB-lite"/>
    </source>
</evidence>
<dbReference type="STRING" id="180498.A0A067K622"/>
<evidence type="ECO:0000256" key="1">
    <source>
        <dbReference type="ARBA" id="ARBA00004123"/>
    </source>
</evidence>
<keyword evidence="4" id="KW-0863">Zinc-finger</keyword>
<evidence type="ECO:0000256" key="5">
    <source>
        <dbReference type="ARBA" id="ARBA00022833"/>
    </source>
</evidence>
<protein>
    <recommendedName>
        <fullName evidence="8">U1-type domain-containing protein</fullName>
    </recommendedName>
</protein>
<dbReference type="OrthoDB" id="434647at2759"/>
<dbReference type="AlphaFoldDB" id="A0A067K622"/>
<dbReference type="InterPro" id="IPR036236">
    <property type="entry name" value="Znf_C2H2_sf"/>
</dbReference>